<dbReference type="AlphaFoldDB" id="A0A418AL26"/>
<name>A0A418AL26_9STRA</name>
<sequence length="214" mass="24696">MIYLRGMFILDFDIDDKKAFRSVLRAVQRFLKAQGFKQGKRKRSSTYRLSKANALVRDSYVRQMQPHIHATDRPHIVYTDESFIHDYYKSHHQSLYDPFDDLDQPTKEKHKGRWYSFVAAIFDSPSLNSKVMALDIFTGGKAGGKEPKDYHGMFDNVYYVKRFGRLLDEKGASGVNDALIVLDNAKYHKSLPPSTPTSGSRKSILLQAWYCCLK</sequence>
<evidence type="ECO:0000313" key="2">
    <source>
        <dbReference type="Proteomes" id="UP000285060"/>
    </source>
</evidence>
<proteinExistence type="predicted"/>
<dbReference type="EMBL" id="QUSY01001366">
    <property type="protein sequence ID" value="RHY25201.1"/>
    <property type="molecule type" value="Genomic_DNA"/>
</dbReference>
<dbReference type="VEuPathDB" id="FungiDB:H310_04621"/>
<protein>
    <recommendedName>
        <fullName evidence="3">Tc1-like transposase DDE domain-containing protein</fullName>
    </recommendedName>
</protein>
<evidence type="ECO:0008006" key="3">
    <source>
        <dbReference type="Google" id="ProtNLM"/>
    </source>
</evidence>
<reference evidence="1 2" key="1">
    <citation type="submission" date="2018-08" db="EMBL/GenBank/DDBJ databases">
        <title>Aphanomyces genome sequencing and annotation.</title>
        <authorList>
            <person name="Minardi D."/>
            <person name="Oidtmann B."/>
            <person name="Van Der Giezen M."/>
            <person name="Studholme D.J."/>
        </authorList>
    </citation>
    <scope>NUCLEOTIDE SEQUENCE [LARGE SCALE GENOMIC DNA]</scope>
    <source>
        <strain evidence="1 2">NJM0002</strain>
    </source>
</reference>
<keyword evidence="2" id="KW-1185">Reference proteome</keyword>
<comment type="caution">
    <text evidence="1">The sequence shown here is derived from an EMBL/GenBank/DDBJ whole genome shotgun (WGS) entry which is preliminary data.</text>
</comment>
<dbReference type="Proteomes" id="UP000285060">
    <property type="component" value="Unassembled WGS sequence"/>
</dbReference>
<dbReference type="PANTHER" id="PTHR33939:SF1">
    <property type="entry name" value="DUF4371 DOMAIN-CONTAINING PROTEIN"/>
    <property type="match status" value="1"/>
</dbReference>
<dbReference type="PANTHER" id="PTHR33939">
    <property type="entry name" value="PROTEIN CBG22215"/>
    <property type="match status" value="1"/>
</dbReference>
<organism evidence="1 2">
    <name type="scientific">Aphanomyces invadans</name>
    <dbReference type="NCBI Taxonomy" id="157072"/>
    <lineage>
        <taxon>Eukaryota</taxon>
        <taxon>Sar</taxon>
        <taxon>Stramenopiles</taxon>
        <taxon>Oomycota</taxon>
        <taxon>Saprolegniomycetes</taxon>
        <taxon>Saprolegniales</taxon>
        <taxon>Verrucalvaceae</taxon>
        <taxon>Aphanomyces</taxon>
    </lineage>
</organism>
<accession>A0A418AL26</accession>
<gene>
    <name evidence="1" type="ORF">DYB32_008472</name>
</gene>
<evidence type="ECO:0000313" key="1">
    <source>
        <dbReference type="EMBL" id="RHY25201.1"/>
    </source>
</evidence>